<evidence type="ECO:0000256" key="1">
    <source>
        <dbReference type="SAM" id="SignalP"/>
    </source>
</evidence>
<protein>
    <submittedName>
        <fullName evidence="2">Uncharacterized protein</fullName>
    </submittedName>
</protein>
<proteinExistence type="predicted"/>
<evidence type="ECO:0000313" key="3">
    <source>
        <dbReference type="Proteomes" id="UP000054544"/>
    </source>
</evidence>
<name>A0A0D9P2Y9_METAN</name>
<accession>A0A0D9P2Y9</accession>
<evidence type="ECO:0000313" key="2">
    <source>
        <dbReference type="EMBL" id="KJK80493.1"/>
    </source>
</evidence>
<keyword evidence="1" id="KW-0732">Signal</keyword>
<feature type="chain" id="PRO_5002342181" evidence="1">
    <location>
        <begin position="19"/>
        <end position="133"/>
    </location>
</feature>
<feature type="signal peptide" evidence="1">
    <location>
        <begin position="1"/>
        <end position="18"/>
    </location>
</feature>
<dbReference type="EMBL" id="KE384729">
    <property type="protein sequence ID" value="KJK80493.1"/>
    <property type="molecule type" value="Genomic_DNA"/>
</dbReference>
<organism evidence="2 3">
    <name type="scientific">Metarhizium anisopliae BRIP 53293</name>
    <dbReference type="NCBI Taxonomy" id="1291518"/>
    <lineage>
        <taxon>Eukaryota</taxon>
        <taxon>Fungi</taxon>
        <taxon>Dikarya</taxon>
        <taxon>Ascomycota</taxon>
        <taxon>Pezizomycotina</taxon>
        <taxon>Sordariomycetes</taxon>
        <taxon>Hypocreomycetidae</taxon>
        <taxon>Hypocreales</taxon>
        <taxon>Clavicipitaceae</taxon>
        <taxon>Metarhizium</taxon>
    </lineage>
</organism>
<dbReference type="AlphaFoldDB" id="A0A0D9P2Y9"/>
<keyword evidence="3" id="KW-1185">Reference proteome</keyword>
<dbReference type="OrthoDB" id="4953992at2759"/>
<sequence length="133" mass="14663">MRFHVFATGAMFSVAVNALGLEKASAAHYLERMAGRFPNSQQATVYSEERCKGKAYTIKPDGKCTLLPEDLTGKINGASVPEGVVCDFYIDKRCMEPLWIGMEDPGTCNFSELEIGNQAKSVHCYDDTERGEV</sequence>
<dbReference type="Proteomes" id="UP000054544">
    <property type="component" value="Unassembled WGS sequence"/>
</dbReference>
<gene>
    <name evidence="2" type="ORF">H634G_04732</name>
</gene>
<reference evidence="3" key="1">
    <citation type="journal article" date="2014" name="BMC Genomics">
        <title>The genome sequence of the biocontrol fungus Metarhizium anisopliae and comparative genomics of Metarhizium species.</title>
        <authorList>
            <person name="Pattemore J.A."/>
            <person name="Hane J.K."/>
            <person name="Williams A.H."/>
            <person name="Wilson B.A."/>
            <person name="Stodart B.J."/>
            <person name="Ash G.J."/>
        </authorList>
    </citation>
    <scope>NUCLEOTIDE SEQUENCE [LARGE SCALE GENOMIC DNA]</scope>
    <source>
        <strain evidence="3">BRIP 53293</strain>
    </source>
</reference>